<reference evidence="4" key="1">
    <citation type="submission" date="2015-02" db="EMBL/GenBank/DDBJ databases">
        <title>Genome sequencing for Strongylocentrotus purpuratus.</title>
        <authorList>
            <person name="Murali S."/>
            <person name="Liu Y."/>
            <person name="Vee V."/>
            <person name="English A."/>
            <person name="Wang M."/>
            <person name="Skinner E."/>
            <person name="Han Y."/>
            <person name="Muzny D.M."/>
            <person name="Worley K.C."/>
            <person name="Gibbs R.A."/>
        </authorList>
    </citation>
    <scope>NUCLEOTIDE SEQUENCE</scope>
</reference>
<dbReference type="EnsemblMetazoa" id="XM_030974144">
    <property type="protein sequence ID" value="XP_030830004"/>
    <property type="gene ID" value="LOC579328"/>
</dbReference>
<dbReference type="PANTHER" id="PTHR11161">
    <property type="entry name" value="O-ACYLTRANSFERASE"/>
    <property type="match status" value="1"/>
</dbReference>
<dbReference type="GeneID" id="579328"/>
<feature type="transmembrane region" description="Helical" evidence="1">
    <location>
        <begin position="489"/>
        <end position="509"/>
    </location>
</feature>
<keyword evidence="4" id="KW-1185">Reference proteome</keyword>
<dbReference type="SMART" id="SM00703">
    <property type="entry name" value="NRF"/>
    <property type="match status" value="1"/>
</dbReference>
<dbReference type="AlphaFoldDB" id="A0A7M7N1U3"/>
<dbReference type="Pfam" id="PF01757">
    <property type="entry name" value="Acyl_transf_3"/>
    <property type="match status" value="1"/>
</dbReference>
<dbReference type="OMA" id="FIFSVKP"/>
<sequence length="717" mass="80271">MDITSICGLALRNPTHIISAEVKGRKICVQNYKAYLMGIFIILSMACCLSSAQASLENDDIPSLIMMSFWNDWIGENILPSIRDGEASNGSQCFQELEKIFTEGGKKRNIIVDATGKPSSGILEGNIAWLGDYRQCIDTTDLHYCLISAPIQVQSVSDRVSGSLSFGTCVPEVCTEKDIFIAIQNIESILFQNVTKTPAIHCSKKLNPSNDSGFICTMVFLSLLCALCLCATVYESYLDHCGSSDEESTPILRQQTFESSCNGRHHSERTVVDYGDLSAWRRCILCFSLNRSVNQITNTTSGKDEIQCLHGMRVISMFWIILGHSFSFQQNSGALADISWLYRVPAKWFTSQVIYNGYVALDTFFFLGGLLVAYTGFKYMSKSVGRVNWLVSIVHRYLRITPAMAVVILLYTFVYPYLGEGPFWYKRIEDTQDCYQWWWTNFLYINNFVPSSTSSGCLSWSWYLATDMQLFLLAIILTVLLWWFPAIGIATLTLLSIASIMIRAVIFSLRDYAATQIINTVAGQASGLMFIFSVKPYACATGYLVGFAMGYFLHTLKNKTVPRLHTIAVLLGWMTAFAIGMSIVYGLYGVFNHPGLEIVPPDKATNVVYGCLKSLAWTLALSWVVFSCHHGYGGVINRFLSWSLWIPLSRLTFCAYLLHPAVIYLYTGTISMSYNGPIIHQSFLFAGFVTISYSAAFILSSLIEVPISSLQKMFLKR</sequence>
<name>A0A7M7N1U3_STRPU</name>
<protein>
    <recommendedName>
        <fullName evidence="2">Nose resistant-to-fluoxetine protein N-terminal domain-containing protein</fullName>
    </recommendedName>
</protein>
<feature type="transmembrane region" description="Helical" evidence="1">
    <location>
        <begin position="529"/>
        <end position="552"/>
    </location>
</feature>
<reference evidence="3" key="2">
    <citation type="submission" date="2021-01" db="UniProtKB">
        <authorList>
            <consortium name="EnsemblMetazoa"/>
        </authorList>
    </citation>
    <scope>IDENTIFICATION</scope>
</reference>
<feature type="transmembrane region" description="Helical" evidence="1">
    <location>
        <begin position="397"/>
        <end position="418"/>
    </location>
</feature>
<dbReference type="InterPro" id="IPR052728">
    <property type="entry name" value="O2_lipid_transport_reg"/>
</dbReference>
<evidence type="ECO:0000313" key="3">
    <source>
        <dbReference type="EnsemblMetazoa" id="XP_030830004"/>
    </source>
</evidence>
<keyword evidence="1" id="KW-1133">Transmembrane helix</keyword>
<feature type="domain" description="Nose resistant-to-fluoxetine protein N-terminal" evidence="2">
    <location>
        <begin position="90"/>
        <end position="204"/>
    </location>
</feature>
<feature type="transmembrane region" description="Helical" evidence="1">
    <location>
        <begin position="564"/>
        <end position="587"/>
    </location>
</feature>
<feature type="transmembrane region" description="Helical" evidence="1">
    <location>
        <begin position="639"/>
        <end position="658"/>
    </location>
</feature>
<feature type="transmembrane region" description="Helical" evidence="1">
    <location>
        <begin position="353"/>
        <end position="377"/>
    </location>
</feature>
<organism evidence="3 4">
    <name type="scientific">Strongylocentrotus purpuratus</name>
    <name type="common">Purple sea urchin</name>
    <dbReference type="NCBI Taxonomy" id="7668"/>
    <lineage>
        <taxon>Eukaryota</taxon>
        <taxon>Metazoa</taxon>
        <taxon>Echinodermata</taxon>
        <taxon>Eleutherozoa</taxon>
        <taxon>Echinozoa</taxon>
        <taxon>Echinoidea</taxon>
        <taxon>Euechinoidea</taxon>
        <taxon>Echinacea</taxon>
        <taxon>Camarodonta</taxon>
        <taxon>Echinidea</taxon>
        <taxon>Strongylocentrotidae</taxon>
        <taxon>Strongylocentrotus</taxon>
    </lineage>
</organism>
<evidence type="ECO:0000313" key="4">
    <source>
        <dbReference type="Proteomes" id="UP000007110"/>
    </source>
</evidence>
<dbReference type="InterPro" id="IPR002656">
    <property type="entry name" value="Acyl_transf_3_dom"/>
</dbReference>
<dbReference type="Proteomes" id="UP000007110">
    <property type="component" value="Unassembled WGS sequence"/>
</dbReference>
<feature type="transmembrane region" description="Helical" evidence="1">
    <location>
        <begin position="607"/>
        <end position="627"/>
    </location>
</feature>
<keyword evidence="1" id="KW-0812">Transmembrane</keyword>
<dbReference type="InterPro" id="IPR006621">
    <property type="entry name" value="Nose-resist-to-fluoxetine_N"/>
</dbReference>
<accession>A0A7M7N1U3</accession>
<dbReference type="GO" id="GO:0016747">
    <property type="term" value="F:acyltransferase activity, transferring groups other than amino-acyl groups"/>
    <property type="evidence" value="ECO:0007669"/>
    <property type="project" value="InterPro"/>
</dbReference>
<dbReference type="Pfam" id="PF20146">
    <property type="entry name" value="NRF"/>
    <property type="match status" value="1"/>
</dbReference>
<keyword evidence="1" id="KW-0472">Membrane</keyword>
<feature type="transmembrane region" description="Helical" evidence="1">
    <location>
        <begin position="678"/>
        <end position="707"/>
    </location>
</feature>
<dbReference type="PANTHER" id="PTHR11161:SF0">
    <property type="entry name" value="O-ACYLTRANSFERASE LIKE PROTEIN"/>
    <property type="match status" value="1"/>
</dbReference>
<evidence type="ECO:0000259" key="2">
    <source>
        <dbReference type="SMART" id="SM00703"/>
    </source>
</evidence>
<evidence type="ECO:0000256" key="1">
    <source>
        <dbReference type="SAM" id="Phobius"/>
    </source>
</evidence>
<dbReference type="KEGG" id="spu:579328"/>
<dbReference type="InParanoid" id="A0A7M7N1U3"/>
<dbReference type="RefSeq" id="XP_030830004.1">
    <property type="nucleotide sequence ID" value="XM_030974144.1"/>
</dbReference>
<feature type="transmembrane region" description="Helical" evidence="1">
    <location>
        <begin position="35"/>
        <end position="56"/>
    </location>
</feature>
<proteinExistence type="predicted"/>
<dbReference type="OrthoDB" id="118951at2759"/>